<evidence type="ECO:0000259" key="1">
    <source>
        <dbReference type="Pfam" id="PF00561"/>
    </source>
</evidence>
<comment type="caution">
    <text evidence="2">The sequence shown here is derived from an EMBL/GenBank/DDBJ whole genome shotgun (WGS) entry which is preliminary data.</text>
</comment>
<sequence length="142" mass="15351">MEQQIRFCTSSDGVTIAYATVGDGPPIVYANGWPTHLELEWEAPSSRTFLESLAQGCTLIRYDMRSTGLSGSEVTDFSLAALTRDLEAIIGHLKMNKVDLVSLGGLAGPIAMTYAAANQQRVSRLVLSSAFIRGDKITTPDR</sequence>
<organism evidence="2">
    <name type="scientific">marine sediment metagenome</name>
    <dbReference type="NCBI Taxonomy" id="412755"/>
    <lineage>
        <taxon>unclassified sequences</taxon>
        <taxon>metagenomes</taxon>
        <taxon>ecological metagenomes</taxon>
    </lineage>
</organism>
<feature type="non-terminal residue" evidence="2">
    <location>
        <position position="142"/>
    </location>
</feature>
<dbReference type="SUPFAM" id="SSF53474">
    <property type="entry name" value="alpha/beta-Hydrolases"/>
    <property type="match status" value="1"/>
</dbReference>
<dbReference type="EMBL" id="LAZR01068521">
    <property type="protein sequence ID" value="KKK49481.1"/>
    <property type="molecule type" value="Genomic_DNA"/>
</dbReference>
<name>A0A0F8YN31_9ZZZZ</name>
<gene>
    <name evidence="2" type="ORF">LCGC14_3134630</name>
</gene>
<dbReference type="Gene3D" id="3.40.50.1820">
    <property type="entry name" value="alpha/beta hydrolase"/>
    <property type="match status" value="1"/>
</dbReference>
<feature type="domain" description="AB hydrolase-1" evidence="1">
    <location>
        <begin position="25"/>
        <end position="130"/>
    </location>
</feature>
<dbReference type="InterPro" id="IPR029058">
    <property type="entry name" value="AB_hydrolase_fold"/>
</dbReference>
<evidence type="ECO:0000313" key="2">
    <source>
        <dbReference type="EMBL" id="KKK49481.1"/>
    </source>
</evidence>
<dbReference type="AlphaFoldDB" id="A0A0F8YN31"/>
<accession>A0A0F8YN31</accession>
<dbReference type="Pfam" id="PF00561">
    <property type="entry name" value="Abhydrolase_1"/>
    <property type="match status" value="1"/>
</dbReference>
<reference evidence="2" key="1">
    <citation type="journal article" date="2015" name="Nature">
        <title>Complex archaea that bridge the gap between prokaryotes and eukaryotes.</title>
        <authorList>
            <person name="Spang A."/>
            <person name="Saw J.H."/>
            <person name="Jorgensen S.L."/>
            <person name="Zaremba-Niedzwiedzka K."/>
            <person name="Martijn J."/>
            <person name="Lind A.E."/>
            <person name="van Eijk R."/>
            <person name="Schleper C."/>
            <person name="Guy L."/>
            <person name="Ettema T.J."/>
        </authorList>
    </citation>
    <scope>NUCLEOTIDE SEQUENCE</scope>
</reference>
<proteinExistence type="predicted"/>
<dbReference type="InterPro" id="IPR000073">
    <property type="entry name" value="AB_hydrolase_1"/>
</dbReference>
<protein>
    <recommendedName>
        <fullName evidence="1">AB hydrolase-1 domain-containing protein</fullName>
    </recommendedName>
</protein>